<gene>
    <name evidence="1" type="ORF">PR048_011000</name>
</gene>
<sequence>MSSRRIVGRQWVSSIDVFTAYCWETVGILSYPICLQPFHNMIVKIKLEDRCLHGVLLGDSGYPQLPYFFTPILEHDVHTIAERRLQMLCVNTCLTIGAPKLISAPEILKRGCLLCGSSDSLACSWH</sequence>
<organism evidence="1 2">
    <name type="scientific">Dryococelus australis</name>
    <dbReference type="NCBI Taxonomy" id="614101"/>
    <lineage>
        <taxon>Eukaryota</taxon>
        <taxon>Metazoa</taxon>
        <taxon>Ecdysozoa</taxon>
        <taxon>Arthropoda</taxon>
        <taxon>Hexapoda</taxon>
        <taxon>Insecta</taxon>
        <taxon>Pterygota</taxon>
        <taxon>Neoptera</taxon>
        <taxon>Polyneoptera</taxon>
        <taxon>Phasmatodea</taxon>
        <taxon>Verophasmatodea</taxon>
        <taxon>Anareolatae</taxon>
        <taxon>Phasmatidae</taxon>
        <taxon>Eurycanthinae</taxon>
        <taxon>Dryococelus</taxon>
    </lineage>
</organism>
<evidence type="ECO:0000313" key="1">
    <source>
        <dbReference type="EMBL" id="KAJ8884804.1"/>
    </source>
</evidence>
<evidence type="ECO:0000313" key="2">
    <source>
        <dbReference type="Proteomes" id="UP001159363"/>
    </source>
</evidence>
<protein>
    <recommendedName>
        <fullName evidence="3">DDE Tnp4 domain-containing protein</fullName>
    </recommendedName>
</protein>
<keyword evidence="2" id="KW-1185">Reference proteome</keyword>
<comment type="caution">
    <text evidence="1">The sequence shown here is derived from an EMBL/GenBank/DDBJ whole genome shotgun (WGS) entry which is preliminary data.</text>
</comment>
<evidence type="ECO:0008006" key="3">
    <source>
        <dbReference type="Google" id="ProtNLM"/>
    </source>
</evidence>
<name>A0ABQ9HKF0_9NEOP</name>
<proteinExistence type="predicted"/>
<dbReference type="EMBL" id="JARBHB010000004">
    <property type="protein sequence ID" value="KAJ8884804.1"/>
    <property type="molecule type" value="Genomic_DNA"/>
</dbReference>
<reference evidence="1 2" key="1">
    <citation type="submission" date="2023-02" db="EMBL/GenBank/DDBJ databases">
        <title>LHISI_Scaffold_Assembly.</title>
        <authorList>
            <person name="Stuart O.P."/>
            <person name="Cleave R."/>
            <person name="Magrath M.J.L."/>
            <person name="Mikheyev A.S."/>
        </authorList>
    </citation>
    <scope>NUCLEOTIDE SEQUENCE [LARGE SCALE GENOMIC DNA]</scope>
    <source>
        <strain evidence="1">Daus_M_001</strain>
        <tissue evidence="1">Leg muscle</tissue>
    </source>
</reference>
<accession>A0ABQ9HKF0</accession>
<dbReference type="Proteomes" id="UP001159363">
    <property type="component" value="Chromosome X"/>
</dbReference>